<dbReference type="InterPro" id="IPR027038">
    <property type="entry name" value="RanGap"/>
</dbReference>
<dbReference type="SUPFAM" id="SSF52047">
    <property type="entry name" value="RNI-like"/>
    <property type="match status" value="1"/>
</dbReference>
<dbReference type="GeneID" id="17253393"/>
<keyword evidence="5" id="KW-1185">Reference proteome</keyword>
<dbReference type="GO" id="GO:0005096">
    <property type="term" value="F:GTPase activator activity"/>
    <property type="evidence" value="ECO:0007669"/>
    <property type="project" value="UniProtKB-KW"/>
</dbReference>
<name>A0A0D3I734_EMIH1</name>
<dbReference type="GO" id="GO:0005829">
    <property type="term" value="C:cytosol"/>
    <property type="evidence" value="ECO:0007669"/>
    <property type="project" value="TreeGrafter"/>
</dbReference>
<sequence length="572" mass="61236">MSTKPPTRIPSGGRVFTLAINWSVDTPIQHALVLAILAYDIFVLFNVYDWHVRTANVSGHKEFILTAVADAARTAVVDRRQLTGKMKSTALAKNTIGTVLPRRTIVLSLAKASFFIPGRHEINGDWQRLVRATGFHQNPGQKLRGTDPVTSLDLDERGLGPASATVIASLIAGNGVLQELYIGDNHIGDKGAAAIADALRGNGGAKALASALRVNAVLTNLNLGDNEISDEGAASIEGATLCANGVLNKLDVSRNEIGPTGAAAIADALKGNAVLTTLELAHNNKIGDEGAKAIGGALAVNGVLNKLWLGENNIGIEGAKAIGGALAGLDTSGGKSALIARLDQHAARRTDGLDDSPFRHLSDDEHREICGVLLGFHAADAFCGRRPGCVFKTGGWGLGYYVDAAPCARDLLMFGSTCRDLRAIMMPPLQPYVANQLKQFRDFGDARQRTIRGEAHRCSVDSSLGSDPFRGIQWAGMPRKVEKKELAVLQAPRLSRRGEALVDGAASRLTGHGPLFRQVVRMHKELRQFIESEALARKRRQAHGDYPPPFWSKAFHKRCVIAAGWFLQPGLP</sequence>
<dbReference type="KEGG" id="ehx:EMIHUDRAFT_448464"/>
<dbReference type="GO" id="GO:0048471">
    <property type="term" value="C:perinuclear region of cytoplasm"/>
    <property type="evidence" value="ECO:0007669"/>
    <property type="project" value="TreeGrafter"/>
</dbReference>
<dbReference type="InterPro" id="IPR032675">
    <property type="entry name" value="LRR_dom_sf"/>
</dbReference>
<dbReference type="InterPro" id="IPR001611">
    <property type="entry name" value="Leu-rich_rpt"/>
</dbReference>
<dbReference type="PANTHER" id="PTHR24113:SF12">
    <property type="entry name" value="RAN GTPASE-ACTIVATING PROTEIN 1"/>
    <property type="match status" value="1"/>
</dbReference>
<dbReference type="PaxDb" id="2903-EOD07069"/>
<dbReference type="EnsemblProtists" id="EOD07069">
    <property type="protein sequence ID" value="EOD07069"/>
    <property type="gene ID" value="EMIHUDRAFT_448464"/>
</dbReference>
<reference evidence="4" key="2">
    <citation type="submission" date="2024-10" db="UniProtKB">
        <authorList>
            <consortium name="EnsemblProtists"/>
        </authorList>
    </citation>
    <scope>IDENTIFICATION</scope>
</reference>
<dbReference type="RefSeq" id="XP_005759498.1">
    <property type="nucleotide sequence ID" value="XM_005759441.1"/>
</dbReference>
<dbReference type="GO" id="GO:0006913">
    <property type="term" value="P:nucleocytoplasmic transport"/>
    <property type="evidence" value="ECO:0007669"/>
    <property type="project" value="TreeGrafter"/>
</dbReference>
<dbReference type="Proteomes" id="UP000013827">
    <property type="component" value="Unassembled WGS sequence"/>
</dbReference>
<evidence type="ECO:0000313" key="5">
    <source>
        <dbReference type="Proteomes" id="UP000013827"/>
    </source>
</evidence>
<proteinExistence type="predicted"/>
<evidence type="ECO:0000256" key="2">
    <source>
        <dbReference type="ARBA" id="ARBA00022614"/>
    </source>
</evidence>
<dbReference type="AlphaFoldDB" id="A0A0D3I734"/>
<accession>A0A0D3I734</accession>
<dbReference type="Pfam" id="PF13516">
    <property type="entry name" value="LRR_6"/>
    <property type="match status" value="4"/>
</dbReference>
<reference evidence="5" key="1">
    <citation type="journal article" date="2013" name="Nature">
        <title>Pan genome of the phytoplankton Emiliania underpins its global distribution.</title>
        <authorList>
            <person name="Read B.A."/>
            <person name="Kegel J."/>
            <person name="Klute M.J."/>
            <person name="Kuo A."/>
            <person name="Lefebvre S.C."/>
            <person name="Maumus F."/>
            <person name="Mayer C."/>
            <person name="Miller J."/>
            <person name="Monier A."/>
            <person name="Salamov A."/>
            <person name="Young J."/>
            <person name="Aguilar M."/>
            <person name="Claverie J.M."/>
            <person name="Frickenhaus S."/>
            <person name="Gonzalez K."/>
            <person name="Herman E.K."/>
            <person name="Lin Y.C."/>
            <person name="Napier J."/>
            <person name="Ogata H."/>
            <person name="Sarno A.F."/>
            <person name="Shmutz J."/>
            <person name="Schroeder D."/>
            <person name="de Vargas C."/>
            <person name="Verret F."/>
            <person name="von Dassow P."/>
            <person name="Valentin K."/>
            <person name="Van de Peer Y."/>
            <person name="Wheeler G."/>
            <person name="Dacks J.B."/>
            <person name="Delwiche C.F."/>
            <person name="Dyhrman S.T."/>
            <person name="Glockner G."/>
            <person name="John U."/>
            <person name="Richards T."/>
            <person name="Worden A.Z."/>
            <person name="Zhang X."/>
            <person name="Grigoriev I.V."/>
            <person name="Allen A.E."/>
            <person name="Bidle K."/>
            <person name="Borodovsky M."/>
            <person name="Bowler C."/>
            <person name="Brownlee C."/>
            <person name="Cock J.M."/>
            <person name="Elias M."/>
            <person name="Gladyshev V.N."/>
            <person name="Groth M."/>
            <person name="Guda C."/>
            <person name="Hadaegh A."/>
            <person name="Iglesias-Rodriguez M.D."/>
            <person name="Jenkins J."/>
            <person name="Jones B.M."/>
            <person name="Lawson T."/>
            <person name="Leese F."/>
            <person name="Lindquist E."/>
            <person name="Lobanov A."/>
            <person name="Lomsadze A."/>
            <person name="Malik S.B."/>
            <person name="Marsh M.E."/>
            <person name="Mackinder L."/>
            <person name="Mock T."/>
            <person name="Mueller-Roeber B."/>
            <person name="Pagarete A."/>
            <person name="Parker M."/>
            <person name="Probert I."/>
            <person name="Quesneville H."/>
            <person name="Raines C."/>
            <person name="Rensing S.A."/>
            <person name="Riano-Pachon D.M."/>
            <person name="Richier S."/>
            <person name="Rokitta S."/>
            <person name="Shiraiwa Y."/>
            <person name="Soanes D.M."/>
            <person name="van der Giezen M."/>
            <person name="Wahlund T.M."/>
            <person name="Williams B."/>
            <person name="Wilson W."/>
            <person name="Wolfe G."/>
            <person name="Wurch L.L."/>
        </authorList>
    </citation>
    <scope>NUCLEOTIDE SEQUENCE</scope>
</reference>
<dbReference type="Gene3D" id="3.80.10.10">
    <property type="entry name" value="Ribonuclease Inhibitor"/>
    <property type="match status" value="3"/>
</dbReference>
<dbReference type="SMART" id="SM00368">
    <property type="entry name" value="LRR_RI"/>
    <property type="match status" value="5"/>
</dbReference>
<dbReference type="eggNOG" id="KOG4308">
    <property type="taxonomic scope" value="Eukaryota"/>
</dbReference>
<organism evidence="4 5">
    <name type="scientific">Emiliania huxleyi (strain CCMP1516)</name>
    <dbReference type="NCBI Taxonomy" id="280463"/>
    <lineage>
        <taxon>Eukaryota</taxon>
        <taxon>Haptista</taxon>
        <taxon>Haptophyta</taxon>
        <taxon>Prymnesiophyceae</taxon>
        <taxon>Isochrysidales</taxon>
        <taxon>Noelaerhabdaceae</taxon>
        <taxon>Emiliania</taxon>
    </lineage>
</organism>
<keyword evidence="3" id="KW-0677">Repeat</keyword>
<evidence type="ECO:0000256" key="1">
    <source>
        <dbReference type="ARBA" id="ARBA00022468"/>
    </source>
</evidence>
<keyword evidence="2" id="KW-0433">Leucine-rich repeat</keyword>
<dbReference type="HOGENOM" id="CLU_476889_0_0_1"/>
<evidence type="ECO:0000256" key="3">
    <source>
        <dbReference type="ARBA" id="ARBA00022737"/>
    </source>
</evidence>
<dbReference type="GO" id="GO:0031267">
    <property type="term" value="F:small GTPase binding"/>
    <property type="evidence" value="ECO:0007669"/>
    <property type="project" value="TreeGrafter"/>
</dbReference>
<dbReference type="GO" id="GO:0005634">
    <property type="term" value="C:nucleus"/>
    <property type="evidence" value="ECO:0007669"/>
    <property type="project" value="TreeGrafter"/>
</dbReference>
<keyword evidence="1" id="KW-0343">GTPase activation</keyword>
<dbReference type="PANTHER" id="PTHR24113">
    <property type="entry name" value="RAN GTPASE-ACTIVATING PROTEIN 1"/>
    <property type="match status" value="1"/>
</dbReference>
<protein>
    <submittedName>
        <fullName evidence="4">Uncharacterized protein</fullName>
    </submittedName>
</protein>
<evidence type="ECO:0000313" key="4">
    <source>
        <dbReference type="EnsemblProtists" id="EOD07069"/>
    </source>
</evidence>